<dbReference type="RefSeq" id="WP_002924863.1">
    <property type="nucleotide sequence ID" value="NZ_CP014646.1"/>
</dbReference>
<organism evidence="3 4">
    <name type="scientific">Thauera humireducens</name>
    <dbReference type="NCBI Taxonomy" id="1134435"/>
    <lineage>
        <taxon>Bacteria</taxon>
        <taxon>Pseudomonadati</taxon>
        <taxon>Pseudomonadota</taxon>
        <taxon>Betaproteobacteria</taxon>
        <taxon>Rhodocyclales</taxon>
        <taxon>Zoogloeaceae</taxon>
        <taxon>Thauera</taxon>
    </lineage>
</organism>
<evidence type="ECO:0000313" key="3">
    <source>
        <dbReference type="EMBL" id="AMO38182.1"/>
    </source>
</evidence>
<evidence type="ECO:0000256" key="1">
    <source>
        <dbReference type="SAM" id="Phobius"/>
    </source>
</evidence>
<keyword evidence="1" id="KW-1133">Transmembrane helix</keyword>
<keyword evidence="1" id="KW-0472">Membrane</keyword>
<protein>
    <recommendedName>
        <fullName evidence="5">Cobalt transporter</fullName>
    </recommendedName>
</protein>
<evidence type="ECO:0000313" key="4">
    <source>
        <dbReference type="Proteomes" id="UP000036902"/>
    </source>
</evidence>
<feature type="chain" id="PRO_5007798010" description="Cobalt transporter" evidence="2">
    <location>
        <begin position="26"/>
        <end position="187"/>
    </location>
</feature>
<sequence>MKSTHTLAAWSLAAVLAGLAPQTLAGDGHDHGEAPATTAGPALPRFTAVSELFELVGVVNGKNVTVYLDHFADNSPVKDAKVDLELDGKAVALTPHADGEFEATLEETLKPGVVSVTATVIAGQDADLLAGELDLHETAAEAHEEVAELDMKPYAIGAGAGGLVLGLIGWVVLRKGNSRNRSTGGAA</sequence>
<dbReference type="AlphaFoldDB" id="A0A127K8C3"/>
<feature type="transmembrane region" description="Helical" evidence="1">
    <location>
        <begin position="154"/>
        <end position="173"/>
    </location>
</feature>
<evidence type="ECO:0008006" key="5">
    <source>
        <dbReference type="Google" id="ProtNLM"/>
    </source>
</evidence>
<feature type="signal peptide" evidence="2">
    <location>
        <begin position="1"/>
        <end position="25"/>
    </location>
</feature>
<dbReference type="Proteomes" id="UP000036902">
    <property type="component" value="Chromosome"/>
</dbReference>
<keyword evidence="2" id="KW-0732">Signal</keyword>
<gene>
    <name evidence="3" type="ORF">AC731_015310</name>
</gene>
<proteinExistence type="predicted"/>
<keyword evidence="1" id="KW-0812">Transmembrane</keyword>
<name>A0A127K8C3_9RHOO</name>
<dbReference type="EMBL" id="CP014646">
    <property type="protein sequence ID" value="AMO38182.1"/>
    <property type="molecule type" value="Genomic_DNA"/>
</dbReference>
<dbReference type="KEGG" id="thu:AC731_015310"/>
<evidence type="ECO:0000256" key="2">
    <source>
        <dbReference type="SAM" id="SignalP"/>
    </source>
</evidence>
<dbReference type="STRING" id="1134435.AC731_015310"/>
<reference evidence="4" key="1">
    <citation type="submission" date="2016-03" db="EMBL/GenBank/DDBJ databases">
        <authorList>
            <person name="Ma C."/>
            <person name="Zhou S."/>
            <person name="Yang G."/>
        </authorList>
    </citation>
    <scope>NUCLEOTIDE SEQUENCE [LARGE SCALE GENOMIC DNA]</scope>
    <source>
        <strain evidence="4">SgZ-1</strain>
    </source>
</reference>
<accession>A0A127K8C3</accession>
<keyword evidence="4" id="KW-1185">Reference proteome</keyword>